<dbReference type="KEGG" id="nnu:104593538"/>
<keyword evidence="2" id="KW-1185">Reference proteome</keyword>
<dbReference type="Pfam" id="PF14383">
    <property type="entry name" value="VARLMGL"/>
    <property type="match status" value="1"/>
</dbReference>
<evidence type="ECO:0000313" key="3">
    <source>
        <dbReference type="RefSeq" id="XP_010251732.1"/>
    </source>
</evidence>
<protein>
    <submittedName>
        <fullName evidence="3">Uncharacterized protein LOC104593538</fullName>
    </submittedName>
</protein>
<dbReference type="OMA" id="FQLVCKY"/>
<dbReference type="AlphaFoldDB" id="A0A1U7ZSB9"/>
<dbReference type="PANTHER" id="PTHR37234">
    <property type="entry name" value="OS03G0319200 PROTEIN"/>
    <property type="match status" value="1"/>
</dbReference>
<feature type="region of interest" description="Disordered" evidence="1">
    <location>
        <begin position="1"/>
        <end position="25"/>
    </location>
</feature>
<feature type="region of interest" description="Disordered" evidence="1">
    <location>
        <begin position="190"/>
        <end position="241"/>
    </location>
</feature>
<evidence type="ECO:0000313" key="2">
    <source>
        <dbReference type="Proteomes" id="UP000189703"/>
    </source>
</evidence>
<dbReference type="GeneID" id="104593538"/>
<dbReference type="eggNOG" id="ENOG502QWGU">
    <property type="taxonomic scope" value="Eukaryota"/>
</dbReference>
<dbReference type="PANTHER" id="PTHR37234:SF1">
    <property type="entry name" value="OS03G0319200 PROTEIN"/>
    <property type="match status" value="1"/>
</dbReference>
<proteinExistence type="predicted"/>
<feature type="compositionally biased region" description="Polar residues" evidence="1">
    <location>
        <begin position="209"/>
        <end position="219"/>
    </location>
</feature>
<name>A0A1U7ZSB9_NELNU</name>
<feature type="compositionally biased region" description="Basic and acidic residues" evidence="1">
    <location>
        <begin position="13"/>
        <end position="23"/>
    </location>
</feature>
<dbReference type="InterPro" id="IPR032795">
    <property type="entry name" value="DUF3741-assoc"/>
</dbReference>
<organism evidence="2 3">
    <name type="scientific">Nelumbo nucifera</name>
    <name type="common">Sacred lotus</name>
    <dbReference type="NCBI Taxonomy" id="4432"/>
    <lineage>
        <taxon>Eukaryota</taxon>
        <taxon>Viridiplantae</taxon>
        <taxon>Streptophyta</taxon>
        <taxon>Embryophyta</taxon>
        <taxon>Tracheophyta</taxon>
        <taxon>Spermatophyta</taxon>
        <taxon>Magnoliopsida</taxon>
        <taxon>Proteales</taxon>
        <taxon>Nelumbonaceae</taxon>
        <taxon>Nelumbo</taxon>
    </lineage>
</organism>
<dbReference type="OrthoDB" id="780613at2759"/>
<dbReference type="STRING" id="4432.A0A1U7ZSB9"/>
<gene>
    <name evidence="3" type="primary">LOC104593538</name>
</gene>
<accession>A0A1U7ZSB9</accession>
<dbReference type="RefSeq" id="XP_010251732.1">
    <property type="nucleotide sequence ID" value="XM_010253430.2"/>
</dbReference>
<sequence>MKRRESVLSSSSSRRETAPENHQAKSVGCMSGIFQLVCKYQQRRKFLTSARKQEKNDDNGNLSPVKPKPTTENNEAAVTAIGRNGKEGEAVQTLGKNPTSACDFRRFSCDVPRSPTLPAEIRRSNSVNSPEDYRRPHPVVARLMGLDEIPASPSPESAAEKRRKLLGALEKCDEDLQTLKKIIEAIRSADQMPSSPAVDNAGVKCPRSSPGSRSISKQSAEGDVSLKSRASSGSKRSLRVDSNGVDWRMKERCSEFSSEQPSPVSVLDDISSSPLISCERRGQRHGELKKAREENISMSFQRVTLESLPKLASRKGDYPCQYFESTVKKSEQTLSSPFGSSKAMIQSVNEVSKDMEWGEGRELVRVGLVLQDNIFGDLIEEVVREMGLRMHPSLLPFEACRRRLCF</sequence>
<feature type="region of interest" description="Disordered" evidence="1">
    <location>
        <begin position="50"/>
        <end position="74"/>
    </location>
</feature>
<evidence type="ECO:0000256" key="1">
    <source>
        <dbReference type="SAM" id="MobiDB-lite"/>
    </source>
</evidence>
<dbReference type="Proteomes" id="UP000189703">
    <property type="component" value="Unplaced"/>
</dbReference>
<reference evidence="3" key="1">
    <citation type="submission" date="2025-08" db="UniProtKB">
        <authorList>
            <consortium name="RefSeq"/>
        </authorList>
    </citation>
    <scope>IDENTIFICATION</scope>
</reference>
<dbReference type="FunCoup" id="A0A1U7ZSB9">
    <property type="interactions" value="367"/>
</dbReference>